<dbReference type="EMBL" id="LUKD01000005">
    <property type="protein sequence ID" value="KYG65197.1"/>
    <property type="molecule type" value="Genomic_DNA"/>
</dbReference>
<protein>
    <submittedName>
        <fullName evidence="1">Uncharacterized protein</fullName>
    </submittedName>
</protein>
<dbReference type="AlphaFoldDB" id="A0A162G7K7"/>
<dbReference type="Proteomes" id="UP000075799">
    <property type="component" value="Unassembled WGS sequence"/>
</dbReference>
<reference evidence="1 2" key="1">
    <citation type="submission" date="2016-03" db="EMBL/GenBank/DDBJ databases">
        <authorList>
            <person name="Ploux O."/>
        </authorList>
    </citation>
    <scope>NUCLEOTIDE SEQUENCE [LARGE SCALE GENOMIC DNA]</scope>
    <source>
        <strain evidence="1 2">EC13</strain>
    </source>
</reference>
<dbReference type="RefSeq" id="WP_063207090.1">
    <property type="nucleotide sequence ID" value="NZ_LUKD01000005.1"/>
</dbReference>
<comment type="caution">
    <text evidence="1">The sequence shown here is derived from an EMBL/GenBank/DDBJ whole genome shotgun (WGS) entry which is preliminary data.</text>
</comment>
<gene>
    <name evidence="1" type="ORF">AZI87_11570</name>
</gene>
<name>A0A162G7K7_BDEBC</name>
<organism evidence="1 2">
    <name type="scientific">Bdellovibrio bacteriovorus</name>
    <dbReference type="NCBI Taxonomy" id="959"/>
    <lineage>
        <taxon>Bacteria</taxon>
        <taxon>Pseudomonadati</taxon>
        <taxon>Bdellovibrionota</taxon>
        <taxon>Bdellovibrionia</taxon>
        <taxon>Bdellovibrionales</taxon>
        <taxon>Pseudobdellovibrionaceae</taxon>
        <taxon>Bdellovibrio</taxon>
    </lineage>
</organism>
<sequence>MEIKKYVGGGLLFIASATSMIAFQNCSPAGQFSPQAQESLASSSLSLDGSGVIAEPGMWGSDSSGSSSGGSSSTATSSASTLSASASCSQALQAIGWDKGVQLNKFVLEPLSYDKKLVGQSELPASKGFRINFHAAALSAPHSSGLASIPAGLSVKITNLANGAVIDVPSSHFVDFSSEPGFQLKGQIVSYQTTQSKGSYVNLNIRRDLLDSHNLRAVKFDLYCQGSLIASANSSFENRLKEYTDRYVRVNNSDIAITDTAGKIHSYAKKSIDGYVILNCPKEVRAGTRFSCTAQGEKIVSGKWYANSQHYPEFDNQVTVVVDKPGAGNYHLQVVAITEKGQEVRSNGNYVRIK</sequence>
<evidence type="ECO:0000313" key="2">
    <source>
        <dbReference type="Proteomes" id="UP000075799"/>
    </source>
</evidence>
<evidence type="ECO:0000313" key="1">
    <source>
        <dbReference type="EMBL" id="KYG65197.1"/>
    </source>
</evidence>
<accession>A0A162G7K7</accession>
<proteinExistence type="predicted"/>